<proteinExistence type="predicted"/>
<dbReference type="EMBL" id="MCGT01000028">
    <property type="protein sequence ID" value="ORX48883.1"/>
    <property type="molecule type" value="Genomic_DNA"/>
</dbReference>
<comment type="caution">
    <text evidence="1">The sequence shown here is derived from an EMBL/GenBank/DDBJ whole genome shotgun (WGS) entry which is preliminary data.</text>
</comment>
<protein>
    <submittedName>
        <fullName evidence="1">Uncharacterized protein</fullName>
    </submittedName>
</protein>
<reference evidence="1 2" key="1">
    <citation type="submission" date="2016-07" db="EMBL/GenBank/DDBJ databases">
        <title>Pervasive Adenine N6-methylation of Active Genes in Fungi.</title>
        <authorList>
            <consortium name="DOE Joint Genome Institute"/>
            <person name="Mondo S.J."/>
            <person name="Dannebaum R.O."/>
            <person name="Kuo R.C."/>
            <person name="Labutti K."/>
            <person name="Haridas S."/>
            <person name="Kuo A."/>
            <person name="Salamov A."/>
            <person name="Ahrendt S.R."/>
            <person name="Lipzen A."/>
            <person name="Sullivan W."/>
            <person name="Andreopoulos W.B."/>
            <person name="Clum A."/>
            <person name="Lindquist E."/>
            <person name="Daum C."/>
            <person name="Ramamoorthy G.K."/>
            <person name="Gryganskyi A."/>
            <person name="Culley D."/>
            <person name="Magnuson J.K."/>
            <person name="James T.Y."/>
            <person name="O'Malley M.A."/>
            <person name="Stajich J.E."/>
            <person name="Spatafora J.W."/>
            <person name="Visel A."/>
            <person name="Grigoriev I.V."/>
        </authorList>
    </citation>
    <scope>NUCLEOTIDE SEQUENCE [LARGE SCALE GENOMIC DNA]</scope>
    <source>
        <strain evidence="1 2">NRRL 3301</strain>
    </source>
</reference>
<evidence type="ECO:0000313" key="1">
    <source>
        <dbReference type="EMBL" id="ORX48883.1"/>
    </source>
</evidence>
<evidence type="ECO:0000313" key="2">
    <source>
        <dbReference type="Proteomes" id="UP000242146"/>
    </source>
</evidence>
<organism evidence="1 2">
    <name type="scientific">Hesseltinella vesiculosa</name>
    <dbReference type="NCBI Taxonomy" id="101127"/>
    <lineage>
        <taxon>Eukaryota</taxon>
        <taxon>Fungi</taxon>
        <taxon>Fungi incertae sedis</taxon>
        <taxon>Mucoromycota</taxon>
        <taxon>Mucoromycotina</taxon>
        <taxon>Mucoromycetes</taxon>
        <taxon>Mucorales</taxon>
        <taxon>Cunninghamellaceae</taxon>
        <taxon>Hesseltinella</taxon>
    </lineage>
</organism>
<keyword evidence="2" id="KW-1185">Reference proteome</keyword>
<dbReference type="OrthoDB" id="2289579at2759"/>
<dbReference type="AlphaFoldDB" id="A0A1X2GA79"/>
<accession>A0A1X2GA79</accession>
<gene>
    <name evidence="1" type="ORF">DM01DRAFT_1338520</name>
</gene>
<sequence length="87" mass="9708">MHAIVEKYSESFGIGYEHLKTTNVTKLHIDTGEAAPIYCKPYGGLSFQDLAILKDDLGQMVKHGIMQPTLYVTGEQANGWAFPCRYV</sequence>
<name>A0A1X2GA79_9FUNG</name>
<dbReference type="STRING" id="101127.A0A1X2GA79"/>
<dbReference type="Proteomes" id="UP000242146">
    <property type="component" value="Unassembled WGS sequence"/>
</dbReference>